<evidence type="ECO:0000313" key="2">
    <source>
        <dbReference type="Proteomes" id="UP000015103"/>
    </source>
</evidence>
<keyword evidence="2" id="KW-1185">Reference proteome</keyword>
<organism evidence="1 2">
    <name type="scientific">Rhodnius prolixus</name>
    <name type="common">Triatomid bug</name>
    <dbReference type="NCBI Taxonomy" id="13249"/>
    <lineage>
        <taxon>Eukaryota</taxon>
        <taxon>Metazoa</taxon>
        <taxon>Ecdysozoa</taxon>
        <taxon>Arthropoda</taxon>
        <taxon>Hexapoda</taxon>
        <taxon>Insecta</taxon>
        <taxon>Pterygota</taxon>
        <taxon>Neoptera</taxon>
        <taxon>Paraneoptera</taxon>
        <taxon>Hemiptera</taxon>
        <taxon>Heteroptera</taxon>
        <taxon>Panheteroptera</taxon>
        <taxon>Cimicomorpha</taxon>
        <taxon>Reduviidae</taxon>
        <taxon>Triatominae</taxon>
        <taxon>Rhodnius</taxon>
    </lineage>
</organism>
<name>T1HHX2_RHOPR</name>
<sequence>MFRIVEIIKEKGEQTDTITTSQTSSNNPCCEHQNLLVNMKSLLKEKEELNNSVIELKNQLAEMEIKQHAAEKAKEPKPMKNQEVVACLVVPPRSEIESTDEELAFSLGHKQVSTNGSLQLKEGMTFVGQCDCQSELDKVTAEAEKLKREVELAENDYNILEEKLTAAQAELVHLKTEKINWSRKFHSLEVKESQTQAELCEMSQLYEGLCELKFKDENNDALAALKMRFQKIKTENHEMTAKISKLQNDFQHIKLEKELLQECLNDSQNREIDLVKKLKRNSQTEHEHKEIQTSHDAEVVKQKLKSLVNLLDLEENKKEMLIKPFYQTANADAIVQHMKLFYNEFISTNNCKKDQEKKLKCFEKECTDLSKGKEKLEFRIQKLASICKAYQGLIEGQGKEVQQMKELKAKLEEKTQKCELLNKRLSEMEAILAKRKDRENAYKKKYFKERHVNRKKHKKKCNNWLSKIFDWRQAVIS</sequence>
<protein>
    <submittedName>
        <fullName evidence="1">Uncharacterized protein</fullName>
    </submittedName>
</protein>
<dbReference type="InParanoid" id="T1HHX2"/>
<dbReference type="EnsemblMetazoa" id="RPRC003645-RA">
    <property type="protein sequence ID" value="RPRC003645-PA"/>
    <property type="gene ID" value="RPRC003645"/>
</dbReference>
<dbReference type="HOGENOM" id="CLU_572823_0_0_1"/>
<dbReference type="VEuPathDB" id="VectorBase:RPRC003645"/>
<proteinExistence type="predicted"/>
<dbReference type="Proteomes" id="UP000015103">
    <property type="component" value="Unassembled WGS sequence"/>
</dbReference>
<evidence type="ECO:0000313" key="1">
    <source>
        <dbReference type="EnsemblMetazoa" id="RPRC003645-PA"/>
    </source>
</evidence>
<reference evidence="1" key="1">
    <citation type="submission" date="2015-05" db="UniProtKB">
        <authorList>
            <consortium name="EnsemblMetazoa"/>
        </authorList>
    </citation>
    <scope>IDENTIFICATION</scope>
</reference>
<accession>T1HHX2</accession>
<dbReference type="EMBL" id="ACPB03018543">
    <property type="status" value="NOT_ANNOTATED_CDS"/>
    <property type="molecule type" value="Genomic_DNA"/>
</dbReference>
<dbReference type="AlphaFoldDB" id="T1HHX2"/>